<feature type="compositionally biased region" description="Low complexity" evidence="1">
    <location>
        <begin position="442"/>
        <end position="468"/>
    </location>
</feature>
<dbReference type="GO" id="GO:0005886">
    <property type="term" value="C:plasma membrane"/>
    <property type="evidence" value="ECO:0007669"/>
    <property type="project" value="TreeGrafter"/>
</dbReference>
<dbReference type="Pfam" id="PF00339">
    <property type="entry name" value="Arrestin_N"/>
    <property type="match status" value="1"/>
</dbReference>
<protein>
    <recommendedName>
        <fullName evidence="2">Arrestin-like N-terminal domain-containing protein</fullName>
    </recommendedName>
</protein>
<dbReference type="CDD" id="cd22952">
    <property type="entry name" value="ART10-like"/>
    <property type="match status" value="1"/>
</dbReference>
<evidence type="ECO:0000313" key="4">
    <source>
        <dbReference type="EMBL" id="KAE9977858.1"/>
    </source>
</evidence>
<name>A0A8H3YZP9_VENIN</name>
<dbReference type="InterPro" id="IPR050357">
    <property type="entry name" value="Arrestin_domain-protein"/>
</dbReference>
<comment type="caution">
    <text evidence="4">The sequence shown here is derived from an EMBL/GenBank/DDBJ whole genome shotgun (WGS) entry which is preliminary data.</text>
</comment>
<evidence type="ECO:0000313" key="5">
    <source>
        <dbReference type="Proteomes" id="UP000447873"/>
    </source>
</evidence>
<dbReference type="InterPro" id="IPR011021">
    <property type="entry name" value="Arrestin-like_N"/>
</dbReference>
<accession>A0A8H3YZP9</accession>
<dbReference type="Gene3D" id="2.60.40.640">
    <property type="match status" value="1"/>
</dbReference>
<dbReference type="PANTHER" id="PTHR11188:SF166">
    <property type="entry name" value="ARRESTIN (OR S-ANTIGEN), N-TERMINAL DOMAIN PROTEIN (AFU_ORTHOLOGUE AFUA_7G02050)"/>
    <property type="match status" value="1"/>
</dbReference>
<dbReference type="GO" id="GO:0070086">
    <property type="term" value="P:ubiquitin-dependent endocytosis"/>
    <property type="evidence" value="ECO:0007669"/>
    <property type="project" value="TreeGrafter"/>
</dbReference>
<feature type="region of interest" description="Disordered" evidence="1">
    <location>
        <begin position="424"/>
        <end position="504"/>
    </location>
</feature>
<evidence type="ECO:0000313" key="3">
    <source>
        <dbReference type="EMBL" id="KAE9970614.1"/>
    </source>
</evidence>
<evidence type="ECO:0000259" key="2">
    <source>
        <dbReference type="Pfam" id="PF00339"/>
    </source>
</evidence>
<dbReference type="Proteomes" id="UP000447873">
    <property type="component" value="Unassembled WGS sequence"/>
</dbReference>
<feature type="compositionally biased region" description="Basic and acidic residues" evidence="1">
    <location>
        <begin position="491"/>
        <end position="504"/>
    </location>
</feature>
<gene>
    <name evidence="4" type="ORF">EG327_007566</name>
    <name evidence="3" type="ORF">EG328_006151</name>
</gene>
<reference evidence="4 6" key="1">
    <citation type="submission" date="2019-07" db="EMBL/GenBank/DDBJ databases">
        <title>Venturia inaequalis Genome Resource.</title>
        <authorList>
            <person name="Lichtner F.J."/>
        </authorList>
    </citation>
    <scope>NUCLEOTIDE SEQUENCE [LARGE SCALE GENOMIC DNA]</scope>
    <source>
        <strain evidence="3 5">120213</strain>
        <strain evidence="4 6">DMI_063113</strain>
    </source>
</reference>
<organism evidence="4 6">
    <name type="scientific">Venturia inaequalis</name>
    <name type="common">Apple scab fungus</name>
    <dbReference type="NCBI Taxonomy" id="5025"/>
    <lineage>
        <taxon>Eukaryota</taxon>
        <taxon>Fungi</taxon>
        <taxon>Dikarya</taxon>
        <taxon>Ascomycota</taxon>
        <taxon>Pezizomycotina</taxon>
        <taxon>Dothideomycetes</taxon>
        <taxon>Pleosporomycetidae</taxon>
        <taxon>Venturiales</taxon>
        <taxon>Venturiaceae</taxon>
        <taxon>Venturia</taxon>
    </lineage>
</organism>
<evidence type="ECO:0000313" key="6">
    <source>
        <dbReference type="Proteomes" id="UP000490939"/>
    </source>
</evidence>
<keyword evidence="6" id="KW-1185">Reference proteome</keyword>
<dbReference type="EMBL" id="WNWS01000325">
    <property type="protein sequence ID" value="KAE9970614.1"/>
    <property type="molecule type" value="Genomic_DNA"/>
</dbReference>
<dbReference type="Proteomes" id="UP000490939">
    <property type="component" value="Unassembled WGS sequence"/>
</dbReference>
<dbReference type="AlphaFoldDB" id="A0A8H3YZP9"/>
<dbReference type="GO" id="GO:0005829">
    <property type="term" value="C:cytosol"/>
    <property type="evidence" value="ECO:0007669"/>
    <property type="project" value="TreeGrafter"/>
</dbReference>
<dbReference type="GO" id="GO:0031625">
    <property type="term" value="F:ubiquitin protein ligase binding"/>
    <property type="evidence" value="ECO:0007669"/>
    <property type="project" value="TreeGrafter"/>
</dbReference>
<dbReference type="PANTHER" id="PTHR11188">
    <property type="entry name" value="ARRESTIN DOMAIN CONTAINING PROTEIN"/>
    <property type="match status" value="1"/>
</dbReference>
<proteinExistence type="predicted"/>
<dbReference type="GO" id="GO:0030674">
    <property type="term" value="F:protein-macromolecule adaptor activity"/>
    <property type="evidence" value="ECO:0007669"/>
    <property type="project" value="TreeGrafter"/>
</dbReference>
<feature type="compositionally biased region" description="Pro residues" evidence="1">
    <location>
        <begin position="476"/>
        <end position="489"/>
    </location>
</feature>
<feature type="domain" description="Arrestin-like N-terminal" evidence="2">
    <location>
        <begin position="5"/>
        <end position="110"/>
    </location>
</feature>
<dbReference type="EMBL" id="WNWR01000458">
    <property type="protein sequence ID" value="KAE9977858.1"/>
    <property type="molecule type" value="Genomic_DNA"/>
</dbReference>
<evidence type="ECO:0000256" key="1">
    <source>
        <dbReference type="SAM" id="MobiDB-lite"/>
    </source>
</evidence>
<sequence length="504" mass="55801">MNVQLQLDPHGQYTNLDVVTGRVILHNPSSTTISHITVKLEAESRTRLLAPPSQDPRQNRRNEPRPVLEVHKLLYKVVQVFPPEGTQLPMGRKPEYILNPGQYSYPFLFKAITTISAFHLPFNNSCNASNNLATSLNFGGFSLPIEMARPATQHVKTTLPPSIYFPGEAEIRYFLKTTVNRPSLLKENPRAFANLTFVPIEPPRTRQDGEVYARRQHQFTHPPAFQDRKGGLLGSLMKDKEKMGSPASPTSGSLPPARFSIDARLPNPAVLTCGQDLPIKILVKQLNERSEELYLQTLQIELIGFTKVRAHEAARMETNSWVIISLSNLNQPIGAFNDPAETETELTKELWFGHKLPDTVAPSFVTCNISRSYELQVSVGLSYGPRSGAHQQNIVLPLRIACEVFSGIAPPPDLIKRMDSAPIRPTTQIPVQGPGSKLPTYSAQQAPSNAPQPQAPAYEEAPPSYEDAVGQDLPPINGPRPGYNPPPAPEGESRITGDEKRRHL</sequence>
<dbReference type="InterPro" id="IPR014752">
    <property type="entry name" value="Arrestin-like_C"/>
</dbReference>